<gene>
    <name evidence="1" type="ORF">ACFORL_01245</name>
</gene>
<keyword evidence="2" id="KW-1185">Reference proteome</keyword>
<reference evidence="2" key="1">
    <citation type="journal article" date="2019" name="Int. J. Syst. Evol. Microbiol.">
        <title>The Global Catalogue of Microorganisms (GCM) 10K type strain sequencing project: providing services to taxonomists for standard genome sequencing and annotation.</title>
        <authorList>
            <consortium name="The Broad Institute Genomics Platform"/>
            <consortium name="The Broad Institute Genome Sequencing Center for Infectious Disease"/>
            <person name="Wu L."/>
            <person name="Ma J."/>
        </authorList>
    </citation>
    <scope>NUCLEOTIDE SEQUENCE [LARGE SCALE GENOMIC DNA]</scope>
    <source>
        <strain evidence="2">CCUG 59858</strain>
    </source>
</reference>
<comment type="caution">
    <text evidence="1">The sequence shown here is derived from an EMBL/GenBank/DDBJ whole genome shotgun (WGS) entry which is preliminary data.</text>
</comment>
<dbReference type="EMBL" id="JBHSAB010000001">
    <property type="protein sequence ID" value="MFC3907705.1"/>
    <property type="molecule type" value="Genomic_DNA"/>
</dbReference>
<accession>A0ABV8CBM1</accession>
<dbReference type="RefSeq" id="WP_382340311.1">
    <property type="nucleotide sequence ID" value="NZ_JBHSAB010000001.1"/>
</dbReference>
<sequence>MRQEIITDLGYSKEFANKIIRVQKAEDIIDSLEQITIILNEDNTKKLSQKDIESILNGCSRCSTRAQRVAQYLESALSSSANFTREQIITLFSSIESDAALRIIINNYEELTGGNTVPKFSFENIIAMGKGLEPYNTLKLFQKNSVRLLQLYSPDALVNDLLNPQLSGIPMPDRIVDLLTQAPTPSRARQFGAQSEPQQTLPPGNNRYHPYAGITRRPQSAPTRQPINFYPAVPAYHPQTPILTRVANPAVSIAPQNYQRRVRAMMLWPHSQPQDVTQALPRFYLQAASPAEPHMPARQVNLPVSVPTPVPATTVSGNRVGFFNEKPAVQTVPPIQLPSISTLLKEVDSKIAPRYLNNPVQRSIFQGPELRPEMAPVKSPQQNIGL</sequence>
<evidence type="ECO:0000313" key="2">
    <source>
        <dbReference type="Proteomes" id="UP001595758"/>
    </source>
</evidence>
<protein>
    <submittedName>
        <fullName evidence="1">Uncharacterized protein</fullName>
    </submittedName>
</protein>
<organism evidence="1 2">
    <name type="scientific">Legionella dresdenensis</name>
    <dbReference type="NCBI Taxonomy" id="450200"/>
    <lineage>
        <taxon>Bacteria</taxon>
        <taxon>Pseudomonadati</taxon>
        <taxon>Pseudomonadota</taxon>
        <taxon>Gammaproteobacteria</taxon>
        <taxon>Legionellales</taxon>
        <taxon>Legionellaceae</taxon>
        <taxon>Legionella</taxon>
    </lineage>
</organism>
<evidence type="ECO:0000313" key="1">
    <source>
        <dbReference type="EMBL" id="MFC3907705.1"/>
    </source>
</evidence>
<dbReference type="Proteomes" id="UP001595758">
    <property type="component" value="Unassembled WGS sequence"/>
</dbReference>
<name>A0ABV8CBM1_9GAMM</name>
<proteinExistence type="predicted"/>